<evidence type="ECO:0008006" key="4">
    <source>
        <dbReference type="Google" id="ProtNLM"/>
    </source>
</evidence>
<dbReference type="SUPFAM" id="SSF56112">
    <property type="entry name" value="Protein kinase-like (PK-like)"/>
    <property type="match status" value="1"/>
</dbReference>
<protein>
    <recommendedName>
        <fullName evidence="4">Protein kinase domain-containing protein</fullName>
    </recommendedName>
</protein>
<dbReference type="InterPro" id="IPR011009">
    <property type="entry name" value="Kinase-like_dom_sf"/>
</dbReference>
<dbReference type="Gene3D" id="1.10.510.10">
    <property type="entry name" value="Transferase(Phosphotransferase) domain 1"/>
    <property type="match status" value="1"/>
</dbReference>
<sequence length="775" mass="87880">MVWRACVQIPQQTWTNLTTKSSTFRKQRRRKEAERAQEEAERAQEEAERAQEEAERARNNIEERTRKTTLSEYLHTCHTHLSLGFTVQTDASRSTQGNPDNAQRKLRPRYIRHWLDFEEQQEFIWAKLQDSNFFQTRQFTSINTLEELGQSVGPRLCSSEPDLTFFQRLTVENPISEVVTAITDENELRKSFGLRGSVTFENHGNTLSSDSQIEEAVQAMDISGAPRRSARLQSLQHPTPPAQSAAVGPKSSRPRADQFCVYHVDSGDQSYRQPAYIIEYKAPHKVSLACICAGLQEMDLDEVVQVKDNEGVEAKLQRLVAAIIVQAFSYMIKIGVEYGCVCTGEAYIFLRVLDDPRTVYYHLSVPKHDVGLETGWTPALDQPNCLHMTAVGRMLALTLMAIQSTPRSQKWKSDARSLLVPWEITYEELLDQVPTPERLTSDYVPPSRTTQLRDCPIQLRPRPSRPSTSCSSPQPHDRSSSDTEPDPDTPAPATRRHASRRANQERSSRTKTTAGRTGASNQGKERQYCTSECLRGLLVRGPLDHKCPNVKAHGRHTHQIDRSAFLRLMHEQLSRDLDHDVDCLRIHGSRGVLFRICLTSHGYTVAAKGTPAEFICHLKHEAAVYDCLRSIQGKHVPVHLGNIDLTQPYEYDGIAELTHMMFMSFGGVKVSRGILSNHLAEIHKQVERAIGSIHEHWVLHRDLTLRNLLWKSAERKVVVIDFERALVLEARSPLEELSPNRKRKRQTDKRSTRGAPGPAAFMQERLHALRALSAA</sequence>
<feature type="region of interest" description="Disordered" evidence="1">
    <location>
        <begin position="227"/>
        <end position="253"/>
    </location>
</feature>
<feature type="compositionally biased region" description="Low complexity" evidence="1">
    <location>
        <begin position="465"/>
        <end position="474"/>
    </location>
</feature>
<dbReference type="GeneID" id="54481398"/>
<keyword evidence="3" id="KW-1185">Reference proteome</keyword>
<name>A0A6A6VSA7_9PEZI</name>
<feature type="region of interest" description="Disordered" evidence="1">
    <location>
        <begin position="20"/>
        <end position="64"/>
    </location>
</feature>
<feature type="region of interest" description="Disordered" evidence="1">
    <location>
        <begin position="737"/>
        <end position="759"/>
    </location>
</feature>
<gene>
    <name evidence="2" type="ORF">EJ05DRAFT_269824</name>
</gene>
<accession>A0A6A6VSA7</accession>
<proteinExistence type="predicted"/>
<reference evidence="2" key="1">
    <citation type="journal article" date="2020" name="Stud. Mycol.">
        <title>101 Dothideomycetes genomes: a test case for predicting lifestyles and emergence of pathogens.</title>
        <authorList>
            <person name="Haridas S."/>
            <person name="Albert R."/>
            <person name="Binder M."/>
            <person name="Bloem J."/>
            <person name="Labutti K."/>
            <person name="Salamov A."/>
            <person name="Andreopoulos B."/>
            <person name="Baker S."/>
            <person name="Barry K."/>
            <person name="Bills G."/>
            <person name="Bluhm B."/>
            <person name="Cannon C."/>
            <person name="Castanera R."/>
            <person name="Culley D."/>
            <person name="Daum C."/>
            <person name="Ezra D."/>
            <person name="Gonzalez J."/>
            <person name="Henrissat B."/>
            <person name="Kuo A."/>
            <person name="Liang C."/>
            <person name="Lipzen A."/>
            <person name="Lutzoni F."/>
            <person name="Magnuson J."/>
            <person name="Mondo S."/>
            <person name="Nolan M."/>
            <person name="Ohm R."/>
            <person name="Pangilinan J."/>
            <person name="Park H.-J."/>
            <person name="Ramirez L."/>
            <person name="Alfaro M."/>
            <person name="Sun H."/>
            <person name="Tritt A."/>
            <person name="Yoshinaga Y."/>
            <person name="Zwiers L.-H."/>
            <person name="Turgeon B."/>
            <person name="Goodwin S."/>
            <person name="Spatafora J."/>
            <person name="Crous P."/>
            <person name="Grigoriev I."/>
        </authorList>
    </citation>
    <scope>NUCLEOTIDE SEQUENCE</scope>
    <source>
        <strain evidence="2">CBS 121739</strain>
    </source>
</reference>
<evidence type="ECO:0000256" key="1">
    <source>
        <dbReference type="SAM" id="MobiDB-lite"/>
    </source>
</evidence>
<evidence type="ECO:0000313" key="3">
    <source>
        <dbReference type="Proteomes" id="UP000799437"/>
    </source>
</evidence>
<evidence type="ECO:0000313" key="2">
    <source>
        <dbReference type="EMBL" id="KAF2752644.1"/>
    </source>
</evidence>
<dbReference type="AlphaFoldDB" id="A0A6A6VSA7"/>
<dbReference type="EMBL" id="ML996602">
    <property type="protein sequence ID" value="KAF2752644.1"/>
    <property type="molecule type" value="Genomic_DNA"/>
</dbReference>
<organism evidence="2 3">
    <name type="scientific">Pseudovirgaria hyperparasitica</name>
    <dbReference type="NCBI Taxonomy" id="470096"/>
    <lineage>
        <taxon>Eukaryota</taxon>
        <taxon>Fungi</taxon>
        <taxon>Dikarya</taxon>
        <taxon>Ascomycota</taxon>
        <taxon>Pezizomycotina</taxon>
        <taxon>Dothideomycetes</taxon>
        <taxon>Dothideomycetes incertae sedis</taxon>
        <taxon>Acrospermales</taxon>
        <taxon>Acrospermaceae</taxon>
        <taxon>Pseudovirgaria</taxon>
    </lineage>
</organism>
<feature type="compositionally biased region" description="Basic and acidic residues" evidence="1">
    <location>
        <begin position="31"/>
        <end position="64"/>
    </location>
</feature>
<dbReference type="Pfam" id="PF06293">
    <property type="entry name" value="Kdo"/>
    <property type="match status" value="1"/>
</dbReference>
<feature type="compositionally biased region" description="Polar residues" evidence="1">
    <location>
        <begin position="510"/>
        <end position="522"/>
    </location>
</feature>
<feature type="region of interest" description="Disordered" evidence="1">
    <location>
        <begin position="437"/>
        <end position="525"/>
    </location>
</feature>
<dbReference type="Gene3D" id="3.30.200.20">
    <property type="entry name" value="Phosphorylase Kinase, domain 1"/>
    <property type="match status" value="1"/>
</dbReference>
<dbReference type="Proteomes" id="UP000799437">
    <property type="component" value="Unassembled WGS sequence"/>
</dbReference>
<dbReference type="OrthoDB" id="2156052at2759"/>
<dbReference type="RefSeq" id="XP_033595095.1">
    <property type="nucleotide sequence ID" value="XM_033740344.1"/>
</dbReference>